<evidence type="ECO:0000259" key="8">
    <source>
        <dbReference type="PROSITE" id="PS51387"/>
    </source>
</evidence>
<gene>
    <name evidence="9" type="ORF">Sjap_024715</name>
</gene>
<sequence>MAGQRCPLSLPGSALFACIVLLLLSSYTASSPILTAHEDNDFLDCISFNTMHTKLPVYTPNTTSYTSILESKIQNLRFSSPDADAAATPNNKPRFIVTPTHESHVQVVVVCSRKHDLQIRVRSGGHDFEGLSYRSYVPFVLMDLFNLGAIDVNIEDGSAWVEAGATLGEVCYRIAEKSPVHGFSAGKAPTIGVGGHISGAGHGTLLRKYGTAADNIIDARLVNVKGEFLNRETMGEDLFWAIRGGGAASFGVVLAWKIKLVAVPPTVTVSTFERTYEEGVTDLVYKWQTVATHEVPEELNIEVDISVRNKNDASTTGRLGKTIVATYRIMYLGRSKKLMQLMENKFAELGMEEKDCMEMSWIESVVYFAQFPDGMVPIERLLSKESELKITFKVKSDFVTKPMLKTTLEGIWKMLEENEFVLSMVPWGGRVSAIPENEIAFPHRDGNLYMIGYLAIWDDNETTEAQEKYLVQVREMYDRMTPFVSKSPRAAYFIYRDLDLGQNTMSGASIHSMGCASWGQQYFKSNCPKLMKVKSNVDPDNFFRDEQTILAIHEYSSVEEHGALVDS</sequence>
<evidence type="ECO:0000256" key="5">
    <source>
        <dbReference type="ARBA" id="ARBA00022827"/>
    </source>
</evidence>
<dbReference type="PROSITE" id="PS51257">
    <property type="entry name" value="PROKAR_LIPOPROTEIN"/>
    <property type="match status" value="1"/>
</dbReference>
<keyword evidence="6" id="KW-0325">Glycoprotein</keyword>
<feature type="chain" id="PRO_5043019398" description="FAD-binding PCMH-type domain-containing protein" evidence="7">
    <location>
        <begin position="31"/>
        <end position="567"/>
    </location>
</feature>
<keyword evidence="5" id="KW-0274">FAD</keyword>
<feature type="signal peptide" evidence="7">
    <location>
        <begin position="1"/>
        <end position="30"/>
    </location>
</feature>
<dbReference type="Gene3D" id="3.30.465.10">
    <property type="match status" value="1"/>
</dbReference>
<name>A0AAP0EL36_9MAGN</name>
<proteinExistence type="inferred from homology"/>
<dbReference type="InterPro" id="IPR016166">
    <property type="entry name" value="FAD-bd_PCMH"/>
</dbReference>
<dbReference type="PROSITE" id="PS51387">
    <property type="entry name" value="FAD_PCMH"/>
    <property type="match status" value="1"/>
</dbReference>
<dbReference type="Gene3D" id="3.30.43.10">
    <property type="entry name" value="Uridine Diphospho-n-acetylenolpyruvylglucosamine Reductase, domain 2"/>
    <property type="match status" value="1"/>
</dbReference>
<accession>A0AAP0EL36</accession>
<dbReference type="EMBL" id="JBBNAE010000010">
    <property type="protein sequence ID" value="KAK9091538.1"/>
    <property type="molecule type" value="Genomic_DNA"/>
</dbReference>
<comment type="cofactor">
    <cofactor evidence="1">
        <name>FAD</name>
        <dbReference type="ChEBI" id="CHEBI:57692"/>
    </cofactor>
</comment>
<evidence type="ECO:0000313" key="9">
    <source>
        <dbReference type="EMBL" id="KAK9091538.1"/>
    </source>
</evidence>
<organism evidence="9 10">
    <name type="scientific">Stephania japonica</name>
    <dbReference type="NCBI Taxonomy" id="461633"/>
    <lineage>
        <taxon>Eukaryota</taxon>
        <taxon>Viridiplantae</taxon>
        <taxon>Streptophyta</taxon>
        <taxon>Embryophyta</taxon>
        <taxon>Tracheophyta</taxon>
        <taxon>Spermatophyta</taxon>
        <taxon>Magnoliopsida</taxon>
        <taxon>Ranunculales</taxon>
        <taxon>Menispermaceae</taxon>
        <taxon>Menispermoideae</taxon>
        <taxon>Cissampelideae</taxon>
        <taxon>Stephania</taxon>
    </lineage>
</organism>
<dbReference type="InterPro" id="IPR006094">
    <property type="entry name" value="Oxid_FAD_bind_N"/>
</dbReference>
<dbReference type="SUPFAM" id="SSF56176">
    <property type="entry name" value="FAD-binding/transporter-associated domain-like"/>
    <property type="match status" value="1"/>
</dbReference>
<comment type="caution">
    <text evidence="9">The sequence shown here is derived from an EMBL/GenBank/DDBJ whole genome shotgun (WGS) entry which is preliminary data.</text>
</comment>
<evidence type="ECO:0000256" key="6">
    <source>
        <dbReference type="ARBA" id="ARBA00023180"/>
    </source>
</evidence>
<reference evidence="9 10" key="1">
    <citation type="submission" date="2024-01" db="EMBL/GenBank/DDBJ databases">
        <title>Genome assemblies of Stephania.</title>
        <authorList>
            <person name="Yang L."/>
        </authorList>
    </citation>
    <scope>NUCLEOTIDE SEQUENCE [LARGE SCALE GENOMIC DNA]</scope>
    <source>
        <strain evidence="9">QJT</strain>
        <tissue evidence="9">Leaf</tissue>
    </source>
</reference>
<dbReference type="Pfam" id="PF01565">
    <property type="entry name" value="FAD_binding_4"/>
    <property type="match status" value="1"/>
</dbReference>
<evidence type="ECO:0000256" key="1">
    <source>
        <dbReference type="ARBA" id="ARBA00001974"/>
    </source>
</evidence>
<dbReference type="Proteomes" id="UP001417504">
    <property type="component" value="Unassembled WGS sequence"/>
</dbReference>
<protein>
    <recommendedName>
        <fullName evidence="8">FAD-binding PCMH-type domain-containing protein</fullName>
    </recommendedName>
</protein>
<dbReference type="GO" id="GO:0016491">
    <property type="term" value="F:oxidoreductase activity"/>
    <property type="evidence" value="ECO:0007669"/>
    <property type="project" value="InterPro"/>
</dbReference>
<comment type="similarity">
    <text evidence="2">Belongs to the oxygen-dependent FAD-linked oxidoreductase family.</text>
</comment>
<evidence type="ECO:0000313" key="10">
    <source>
        <dbReference type="Proteomes" id="UP001417504"/>
    </source>
</evidence>
<dbReference type="Gene3D" id="3.40.462.20">
    <property type="match status" value="1"/>
</dbReference>
<feature type="domain" description="FAD-binding PCMH-type" evidence="8">
    <location>
        <begin position="88"/>
        <end position="263"/>
    </location>
</feature>
<dbReference type="AlphaFoldDB" id="A0AAP0EL36"/>
<dbReference type="InterPro" id="IPR016169">
    <property type="entry name" value="FAD-bd_PCMH_sub2"/>
</dbReference>
<keyword evidence="4 7" id="KW-0732">Signal</keyword>
<dbReference type="InterPro" id="IPR036318">
    <property type="entry name" value="FAD-bd_PCMH-like_sf"/>
</dbReference>
<dbReference type="PANTHER" id="PTHR32448">
    <property type="entry name" value="OS08G0158400 PROTEIN"/>
    <property type="match status" value="1"/>
</dbReference>
<keyword evidence="3" id="KW-0285">Flavoprotein</keyword>
<evidence type="ECO:0000256" key="7">
    <source>
        <dbReference type="SAM" id="SignalP"/>
    </source>
</evidence>
<dbReference type="Pfam" id="PF08031">
    <property type="entry name" value="BBE"/>
    <property type="match status" value="1"/>
</dbReference>
<evidence type="ECO:0000256" key="4">
    <source>
        <dbReference type="ARBA" id="ARBA00022729"/>
    </source>
</evidence>
<dbReference type="InterPro" id="IPR016167">
    <property type="entry name" value="FAD-bd_PCMH_sub1"/>
</dbReference>
<evidence type="ECO:0000256" key="2">
    <source>
        <dbReference type="ARBA" id="ARBA00005466"/>
    </source>
</evidence>
<keyword evidence="10" id="KW-1185">Reference proteome</keyword>
<evidence type="ECO:0000256" key="3">
    <source>
        <dbReference type="ARBA" id="ARBA00022630"/>
    </source>
</evidence>
<dbReference type="InterPro" id="IPR012951">
    <property type="entry name" value="BBE"/>
</dbReference>
<dbReference type="GO" id="GO:0071949">
    <property type="term" value="F:FAD binding"/>
    <property type="evidence" value="ECO:0007669"/>
    <property type="project" value="InterPro"/>
</dbReference>